<keyword evidence="2" id="KW-1185">Reference proteome</keyword>
<evidence type="ECO:0000313" key="2">
    <source>
        <dbReference type="Proteomes" id="UP001177212"/>
    </source>
</evidence>
<protein>
    <submittedName>
        <fullName evidence="1">Uncharacterized protein</fullName>
    </submittedName>
</protein>
<dbReference type="Proteomes" id="UP001177212">
    <property type="component" value="Unassembled WGS sequence"/>
</dbReference>
<name>A0ABT9FGA5_9GAMM</name>
<comment type="caution">
    <text evidence="1">The sequence shown here is derived from an EMBL/GenBank/DDBJ whole genome shotgun (WGS) entry which is preliminary data.</text>
</comment>
<dbReference type="RefSeq" id="WP_305472555.1">
    <property type="nucleotide sequence ID" value="NZ_JAUYVT010000014.1"/>
</dbReference>
<proteinExistence type="predicted"/>
<reference evidence="1" key="1">
    <citation type="submission" date="2023-07" db="EMBL/GenBank/DDBJ databases">
        <title>Genome content predicts the carbon catabolic preferences of heterotrophic bacteria.</title>
        <authorList>
            <person name="Gralka M."/>
        </authorList>
    </citation>
    <scope>NUCLEOTIDE SEQUENCE</scope>
    <source>
        <strain evidence="1">4G09</strain>
    </source>
</reference>
<organism evidence="1 2">
    <name type="scientific">Pseudoalteromonas marina</name>
    <dbReference type="NCBI Taxonomy" id="267375"/>
    <lineage>
        <taxon>Bacteria</taxon>
        <taxon>Pseudomonadati</taxon>
        <taxon>Pseudomonadota</taxon>
        <taxon>Gammaproteobacteria</taxon>
        <taxon>Alteromonadales</taxon>
        <taxon>Pseudoalteromonadaceae</taxon>
        <taxon>Pseudoalteromonas</taxon>
    </lineage>
</organism>
<sequence>MQRIDDLLHEAIFEWTPKHNQSLIINNFFRYFEKKYMSKNVKHLIDCKYRDPKTTAIAQERVNISASKNVTLNIPIECSIKFTSSIINSAAKTLISEHEEHEIIIMTMIYIYFKKHMELSSNHGRKLGETQEFIYSV</sequence>
<evidence type="ECO:0000313" key="1">
    <source>
        <dbReference type="EMBL" id="MDP2565815.1"/>
    </source>
</evidence>
<dbReference type="EMBL" id="JAUYVT010000014">
    <property type="protein sequence ID" value="MDP2565815.1"/>
    <property type="molecule type" value="Genomic_DNA"/>
</dbReference>
<accession>A0ABT9FGA5</accession>
<gene>
    <name evidence="1" type="ORF">Q8W34_14305</name>
</gene>